<dbReference type="Proteomes" id="UP000181790">
    <property type="component" value="Unassembled WGS sequence"/>
</dbReference>
<comment type="caution">
    <text evidence="2">The sequence shown here is derived from an EMBL/GenBank/DDBJ whole genome shotgun (WGS) entry which is preliminary data.</text>
</comment>
<feature type="domain" description="VOC" evidence="1">
    <location>
        <begin position="3"/>
        <end position="127"/>
    </location>
</feature>
<protein>
    <recommendedName>
        <fullName evidence="1">VOC domain-containing protein</fullName>
    </recommendedName>
</protein>
<accession>A0A1S2VBU3</accession>
<evidence type="ECO:0000313" key="3">
    <source>
        <dbReference type="Proteomes" id="UP000181790"/>
    </source>
</evidence>
<organism evidence="2 3">
    <name type="scientific">Arsenicibacter rosenii</name>
    <dbReference type="NCBI Taxonomy" id="1750698"/>
    <lineage>
        <taxon>Bacteria</taxon>
        <taxon>Pseudomonadati</taxon>
        <taxon>Bacteroidota</taxon>
        <taxon>Cytophagia</taxon>
        <taxon>Cytophagales</taxon>
        <taxon>Spirosomataceae</taxon>
        <taxon>Arsenicibacter</taxon>
    </lineage>
</organism>
<dbReference type="InterPro" id="IPR037523">
    <property type="entry name" value="VOC_core"/>
</dbReference>
<keyword evidence="3" id="KW-1185">Reference proteome</keyword>
<evidence type="ECO:0000313" key="2">
    <source>
        <dbReference type="EMBL" id="OIN56211.1"/>
    </source>
</evidence>
<dbReference type="Pfam" id="PF00903">
    <property type="entry name" value="Glyoxalase"/>
    <property type="match status" value="1"/>
</dbReference>
<dbReference type="RefSeq" id="WP_071506114.1">
    <property type="nucleotide sequence ID" value="NZ_MORL01000026.1"/>
</dbReference>
<dbReference type="PANTHER" id="PTHR36503">
    <property type="entry name" value="BLR2520 PROTEIN"/>
    <property type="match status" value="1"/>
</dbReference>
<dbReference type="SUPFAM" id="SSF54593">
    <property type="entry name" value="Glyoxalase/Bleomycin resistance protein/Dihydroxybiphenyl dioxygenase"/>
    <property type="match status" value="1"/>
</dbReference>
<dbReference type="InterPro" id="IPR029068">
    <property type="entry name" value="Glyas_Bleomycin-R_OHBP_Dase"/>
</dbReference>
<gene>
    <name evidence="2" type="ORF">BLX24_25775</name>
</gene>
<dbReference type="Gene3D" id="3.10.180.10">
    <property type="entry name" value="2,3-Dihydroxybiphenyl 1,2-Dioxygenase, domain 1"/>
    <property type="match status" value="1"/>
</dbReference>
<dbReference type="PROSITE" id="PS51819">
    <property type="entry name" value="VOC"/>
    <property type="match status" value="1"/>
</dbReference>
<reference evidence="2 3" key="1">
    <citation type="submission" date="2016-10" db="EMBL/GenBank/DDBJ databases">
        <title>Arsenicibacter rosenii gen. nov., sp. nov., an efficient arsenic-methylating bacterium isolated from an arsenic-contaminated paddy soil.</title>
        <authorList>
            <person name="Huang K."/>
        </authorList>
    </citation>
    <scope>NUCLEOTIDE SEQUENCE [LARGE SCALE GENOMIC DNA]</scope>
    <source>
        <strain evidence="2 3">SM-1</strain>
    </source>
</reference>
<dbReference type="AlphaFoldDB" id="A0A1S2VBU3"/>
<dbReference type="PANTHER" id="PTHR36503:SF2">
    <property type="entry name" value="BLR2408 PROTEIN"/>
    <property type="match status" value="1"/>
</dbReference>
<proteinExistence type="predicted"/>
<name>A0A1S2VBU3_9BACT</name>
<dbReference type="EMBL" id="MORL01000026">
    <property type="protein sequence ID" value="OIN56211.1"/>
    <property type="molecule type" value="Genomic_DNA"/>
</dbReference>
<dbReference type="OrthoDB" id="9798430at2"/>
<sequence>MATMIFVNLPVKDLNRSIDFFTGIGFACNAQFTDEKAACIVVSETIYVMLLTAPFFKTFTNKELADATSVTETIVCLSADSREQVDELVDKAMAAGASPSNEASDQGFMYYRSFQDPDGHMWEVMWMDPAAVQAQQAAAETTTA</sequence>
<dbReference type="InterPro" id="IPR004360">
    <property type="entry name" value="Glyas_Fos-R_dOase_dom"/>
</dbReference>
<evidence type="ECO:0000259" key="1">
    <source>
        <dbReference type="PROSITE" id="PS51819"/>
    </source>
</evidence>